<dbReference type="EMBL" id="KK114624">
    <property type="protein sequence ID" value="KFM62914.1"/>
    <property type="molecule type" value="Genomic_DNA"/>
</dbReference>
<dbReference type="AlphaFoldDB" id="A0A087TCS5"/>
<organism evidence="1 2">
    <name type="scientific">Stegodyphus mimosarum</name>
    <name type="common">African social velvet spider</name>
    <dbReference type="NCBI Taxonomy" id="407821"/>
    <lineage>
        <taxon>Eukaryota</taxon>
        <taxon>Metazoa</taxon>
        <taxon>Ecdysozoa</taxon>
        <taxon>Arthropoda</taxon>
        <taxon>Chelicerata</taxon>
        <taxon>Arachnida</taxon>
        <taxon>Araneae</taxon>
        <taxon>Araneomorphae</taxon>
        <taxon>Entelegynae</taxon>
        <taxon>Eresoidea</taxon>
        <taxon>Eresidae</taxon>
        <taxon>Stegodyphus</taxon>
    </lineage>
</organism>
<reference evidence="1 2" key="1">
    <citation type="submission" date="2013-11" db="EMBL/GenBank/DDBJ databases">
        <title>Genome sequencing of Stegodyphus mimosarum.</title>
        <authorList>
            <person name="Bechsgaard J."/>
        </authorList>
    </citation>
    <scope>NUCLEOTIDE SEQUENCE [LARGE SCALE GENOMIC DNA]</scope>
</reference>
<proteinExistence type="predicted"/>
<dbReference type="Proteomes" id="UP000054359">
    <property type="component" value="Unassembled WGS sequence"/>
</dbReference>
<evidence type="ECO:0000313" key="2">
    <source>
        <dbReference type="Proteomes" id="UP000054359"/>
    </source>
</evidence>
<protein>
    <submittedName>
        <fullName evidence="1">Uncharacterized protein</fullName>
    </submittedName>
</protein>
<accession>A0A087TCS5</accession>
<feature type="non-terminal residue" evidence="1">
    <location>
        <position position="47"/>
    </location>
</feature>
<gene>
    <name evidence="1" type="ORF">X975_27029</name>
</gene>
<keyword evidence="2" id="KW-1185">Reference proteome</keyword>
<evidence type="ECO:0000313" key="1">
    <source>
        <dbReference type="EMBL" id="KFM62914.1"/>
    </source>
</evidence>
<sequence>MYIRHVSPQGIIWTKDRINFDTPCSACKICPKGWFVNYAKLYLSSQE</sequence>
<name>A0A087TCS5_STEMI</name>